<organism evidence="2 3">
    <name type="scientific">Papaver nudicaule</name>
    <name type="common">Iceland poppy</name>
    <dbReference type="NCBI Taxonomy" id="74823"/>
    <lineage>
        <taxon>Eukaryota</taxon>
        <taxon>Viridiplantae</taxon>
        <taxon>Streptophyta</taxon>
        <taxon>Embryophyta</taxon>
        <taxon>Tracheophyta</taxon>
        <taxon>Spermatophyta</taxon>
        <taxon>Magnoliopsida</taxon>
        <taxon>Ranunculales</taxon>
        <taxon>Papaveraceae</taxon>
        <taxon>Papaveroideae</taxon>
        <taxon>Papaver</taxon>
    </lineage>
</organism>
<protein>
    <submittedName>
        <fullName evidence="2">Uncharacterized protein</fullName>
    </submittedName>
</protein>
<reference evidence="2" key="1">
    <citation type="submission" date="2022-03" db="EMBL/GenBank/DDBJ databases">
        <title>A functionally conserved STORR gene fusion in Papaver species that diverged 16.8 million years ago.</title>
        <authorList>
            <person name="Catania T."/>
        </authorList>
    </citation>
    <scope>NUCLEOTIDE SEQUENCE</scope>
    <source>
        <strain evidence="2">S-191538</strain>
    </source>
</reference>
<gene>
    <name evidence="2" type="ORF">MKW94_013537</name>
</gene>
<dbReference type="Gene3D" id="3.30.559.10">
    <property type="entry name" value="Chloramphenicol acetyltransferase-like domain"/>
    <property type="match status" value="1"/>
</dbReference>
<accession>A0AA41V9Z5</accession>
<evidence type="ECO:0000256" key="1">
    <source>
        <dbReference type="ARBA" id="ARBA00022679"/>
    </source>
</evidence>
<dbReference type="InterPro" id="IPR051283">
    <property type="entry name" value="Sec_Metabolite_Acyltrans"/>
</dbReference>
<keyword evidence="1" id="KW-0808">Transferase</keyword>
<sequence length="167" mass="18777">MSSAEVHCVSTTKVRPASYIDKSSENNRRIDLNPWDLSFLKTPYMQRAGRLGIEKHENDKKISVYINCNSEGAEFVHATAGVSIEDIVSPIYTPQSIIDSFFTFNGVLNYEGQSHPLLSIQVTELLDGVFIGLSYIVRYLYSISPSRFRALVYQGHRLPYSSSSLFG</sequence>
<proteinExistence type="predicted"/>
<dbReference type="EMBL" id="JAJJMA010169011">
    <property type="protein sequence ID" value="MCL7036529.1"/>
    <property type="molecule type" value="Genomic_DNA"/>
</dbReference>
<comment type="caution">
    <text evidence="2">The sequence shown here is derived from an EMBL/GenBank/DDBJ whole genome shotgun (WGS) entry which is preliminary data.</text>
</comment>
<dbReference type="Proteomes" id="UP001177140">
    <property type="component" value="Unassembled WGS sequence"/>
</dbReference>
<keyword evidence="3" id="KW-1185">Reference proteome</keyword>
<dbReference type="GO" id="GO:0016740">
    <property type="term" value="F:transferase activity"/>
    <property type="evidence" value="ECO:0007669"/>
    <property type="project" value="UniProtKB-KW"/>
</dbReference>
<dbReference type="AlphaFoldDB" id="A0AA41V9Z5"/>
<dbReference type="InterPro" id="IPR023213">
    <property type="entry name" value="CAT-like_dom_sf"/>
</dbReference>
<evidence type="ECO:0000313" key="3">
    <source>
        <dbReference type="Proteomes" id="UP001177140"/>
    </source>
</evidence>
<evidence type="ECO:0000313" key="2">
    <source>
        <dbReference type="EMBL" id="MCL7036529.1"/>
    </source>
</evidence>
<dbReference type="PANTHER" id="PTHR31896">
    <property type="entry name" value="FAMILY REGULATORY PROTEIN, PUTATIVE (AFU_ORTHOLOGUE AFUA_3G14730)-RELATED"/>
    <property type="match status" value="1"/>
</dbReference>
<dbReference type="Pfam" id="PF02458">
    <property type="entry name" value="Transferase"/>
    <property type="match status" value="1"/>
</dbReference>
<name>A0AA41V9Z5_PAPNU</name>
<dbReference type="PANTHER" id="PTHR31896:SF43">
    <property type="entry name" value="PROTEIN ENHANCED PSEUDOMONAS SUSCEPTIBILITY 1"/>
    <property type="match status" value="1"/>
</dbReference>